<dbReference type="EMBL" id="MU001698">
    <property type="protein sequence ID" value="KAF2453391.1"/>
    <property type="molecule type" value="Genomic_DNA"/>
</dbReference>
<keyword evidence="1" id="KW-0472">Membrane</keyword>
<evidence type="ECO:0000256" key="1">
    <source>
        <dbReference type="SAM" id="Phobius"/>
    </source>
</evidence>
<evidence type="ECO:0000313" key="2">
    <source>
        <dbReference type="EMBL" id="KAF2453391.1"/>
    </source>
</evidence>
<evidence type="ECO:0000313" key="3">
    <source>
        <dbReference type="Proteomes" id="UP000799766"/>
    </source>
</evidence>
<accession>A0A6A6NNV2</accession>
<keyword evidence="1" id="KW-1133">Transmembrane helix</keyword>
<keyword evidence="1" id="KW-0812">Transmembrane</keyword>
<proteinExistence type="predicted"/>
<reference evidence="2" key="1">
    <citation type="journal article" date="2020" name="Stud. Mycol.">
        <title>101 Dothideomycetes genomes: a test case for predicting lifestyles and emergence of pathogens.</title>
        <authorList>
            <person name="Haridas S."/>
            <person name="Albert R."/>
            <person name="Binder M."/>
            <person name="Bloem J."/>
            <person name="Labutti K."/>
            <person name="Salamov A."/>
            <person name="Andreopoulos B."/>
            <person name="Baker S."/>
            <person name="Barry K."/>
            <person name="Bills G."/>
            <person name="Bluhm B."/>
            <person name="Cannon C."/>
            <person name="Castanera R."/>
            <person name="Culley D."/>
            <person name="Daum C."/>
            <person name="Ezra D."/>
            <person name="Gonzalez J."/>
            <person name="Henrissat B."/>
            <person name="Kuo A."/>
            <person name="Liang C."/>
            <person name="Lipzen A."/>
            <person name="Lutzoni F."/>
            <person name="Magnuson J."/>
            <person name="Mondo S."/>
            <person name="Nolan M."/>
            <person name="Ohm R."/>
            <person name="Pangilinan J."/>
            <person name="Park H.-J."/>
            <person name="Ramirez L."/>
            <person name="Alfaro M."/>
            <person name="Sun H."/>
            <person name="Tritt A."/>
            <person name="Yoshinaga Y."/>
            <person name="Zwiers L.-H."/>
            <person name="Turgeon B."/>
            <person name="Goodwin S."/>
            <person name="Spatafora J."/>
            <person name="Crous P."/>
            <person name="Grigoriev I."/>
        </authorList>
    </citation>
    <scope>NUCLEOTIDE SEQUENCE</scope>
    <source>
        <strain evidence="2">ATCC 16933</strain>
    </source>
</reference>
<dbReference type="Proteomes" id="UP000799766">
    <property type="component" value="Unassembled WGS sequence"/>
</dbReference>
<feature type="transmembrane region" description="Helical" evidence="1">
    <location>
        <begin position="12"/>
        <end position="32"/>
    </location>
</feature>
<feature type="transmembrane region" description="Helical" evidence="1">
    <location>
        <begin position="52"/>
        <end position="77"/>
    </location>
</feature>
<protein>
    <submittedName>
        <fullName evidence="2">Uncharacterized protein</fullName>
    </submittedName>
</protein>
<gene>
    <name evidence="2" type="ORF">BDY21DRAFT_130455</name>
</gene>
<organism evidence="2 3">
    <name type="scientific">Lineolata rhizophorae</name>
    <dbReference type="NCBI Taxonomy" id="578093"/>
    <lineage>
        <taxon>Eukaryota</taxon>
        <taxon>Fungi</taxon>
        <taxon>Dikarya</taxon>
        <taxon>Ascomycota</taxon>
        <taxon>Pezizomycotina</taxon>
        <taxon>Dothideomycetes</taxon>
        <taxon>Dothideomycetes incertae sedis</taxon>
        <taxon>Lineolatales</taxon>
        <taxon>Lineolataceae</taxon>
        <taxon>Lineolata</taxon>
    </lineage>
</organism>
<name>A0A6A6NNV2_9PEZI</name>
<sequence length="92" mass="10807">MHRHNAYKLTAFHAHTCVPCFVSLLMLAVLLGEEKSEKTDFAVLLSNLCGQSIFRFFRSLPVSFGLCQWAILWWLIWLSERWRLSCMCLLDR</sequence>
<dbReference type="AlphaFoldDB" id="A0A6A6NNV2"/>
<keyword evidence="3" id="KW-1185">Reference proteome</keyword>